<dbReference type="GO" id="GO:0008241">
    <property type="term" value="F:peptidyl-dipeptidase activity"/>
    <property type="evidence" value="ECO:0007669"/>
    <property type="project" value="UniProtKB-EC"/>
</dbReference>
<comment type="similarity">
    <text evidence="3">Belongs to the peptidase S51 family.</text>
</comment>
<dbReference type="InterPro" id="IPR011811">
    <property type="entry name" value="Peptidase_S51_cyanophycinase"/>
</dbReference>
<evidence type="ECO:0000256" key="7">
    <source>
        <dbReference type="ARBA" id="ARBA00022801"/>
    </source>
</evidence>
<dbReference type="PANTHER" id="PTHR36175">
    <property type="entry name" value="CYANOPHYCINASE"/>
    <property type="match status" value="1"/>
</dbReference>
<evidence type="ECO:0000256" key="5">
    <source>
        <dbReference type="ARBA" id="ARBA00015719"/>
    </source>
</evidence>
<dbReference type="NCBIfam" id="TIGR02069">
    <property type="entry name" value="cyanophycinase"/>
    <property type="match status" value="1"/>
</dbReference>
<dbReference type="Proteomes" id="UP000286246">
    <property type="component" value="Unassembled WGS sequence"/>
</dbReference>
<dbReference type="SUPFAM" id="SSF52317">
    <property type="entry name" value="Class I glutamine amidotransferase-like"/>
    <property type="match status" value="1"/>
</dbReference>
<dbReference type="CDD" id="cd03145">
    <property type="entry name" value="GAT1_cyanophycinase"/>
    <property type="match status" value="1"/>
</dbReference>
<comment type="catalytic activity">
    <reaction evidence="1">
        <text>[L-4-(L-arginin-2-N-yl)aspartate](n) + H2O = [L-4-(L-arginin-2-N-yl)aspartate](n-1) + L-4-(L-arginin-2-N-yl)aspartate</text>
        <dbReference type="Rhea" id="RHEA:12845"/>
        <dbReference type="Rhea" id="RHEA-COMP:13728"/>
        <dbReference type="Rhea" id="RHEA-COMP:13734"/>
        <dbReference type="ChEBI" id="CHEBI:15377"/>
        <dbReference type="ChEBI" id="CHEBI:137986"/>
        <dbReference type="ChEBI" id="CHEBI:137991"/>
        <dbReference type="EC" id="3.4.15.6"/>
    </reaction>
</comment>
<keyword evidence="8" id="KW-0720">Serine protease</keyword>
<keyword evidence="6" id="KW-0645">Protease</keyword>
<dbReference type="EMBL" id="RAPY01000007">
    <property type="protein sequence ID" value="RKE43501.1"/>
    <property type="molecule type" value="Genomic_DNA"/>
</dbReference>
<sequence>MKKLLCIIAVIVLCSFTSQKSRISPKGTLFVIGGGHKDEHLMEALVEAAQLSPKDYIMILPMASTVPDESVEGMVNQLKEVTKNKITSINFSKSDAEDRKLVDSVRHAKLIYITGGDQNRFMSIVAHTALFDAIHTAYQQGACIAGTSAGAAIMSETMITGNQLKDSVYRATFNRLEHQNLETAKGLGLIKSAIIDQHFVKRSRYNRLFTALAEFPDKTCIGIDEGTAIIVRQNTVKVVGESQVIVARNPRGLKKKSNGMITWDNLTLSAYDEGKIFKIK</sequence>
<dbReference type="InterPro" id="IPR029062">
    <property type="entry name" value="Class_I_gatase-like"/>
</dbReference>
<comment type="caution">
    <text evidence="9">The sequence shown here is derived from an EMBL/GenBank/DDBJ whole genome shotgun (WGS) entry which is preliminary data.</text>
</comment>
<evidence type="ECO:0000256" key="3">
    <source>
        <dbReference type="ARBA" id="ARBA00006534"/>
    </source>
</evidence>
<evidence type="ECO:0000313" key="9">
    <source>
        <dbReference type="EMBL" id="RKE43501.1"/>
    </source>
</evidence>
<dbReference type="Gene3D" id="3.40.50.880">
    <property type="match status" value="1"/>
</dbReference>
<dbReference type="InterPro" id="IPR005320">
    <property type="entry name" value="Peptidase_S51"/>
</dbReference>
<organism evidence="9 10">
    <name type="scientific">Sphingobacterium detergens</name>
    <dbReference type="NCBI Taxonomy" id="1145106"/>
    <lineage>
        <taxon>Bacteria</taxon>
        <taxon>Pseudomonadati</taxon>
        <taxon>Bacteroidota</taxon>
        <taxon>Sphingobacteriia</taxon>
        <taxon>Sphingobacteriales</taxon>
        <taxon>Sphingobacteriaceae</taxon>
        <taxon>Sphingobacterium</taxon>
    </lineage>
</organism>
<dbReference type="RefSeq" id="WP_120261862.1">
    <property type="nucleotide sequence ID" value="NZ_RAPY01000007.1"/>
</dbReference>
<dbReference type="PANTHER" id="PTHR36175:SF1">
    <property type="entry name" value="CYANOPHYCINASE"/>
    <property type="match status" value="1"/>
</dbReference>
<keyword evidence="10" id="KW-1185">Reference proteome</keyword>
<accession>A0A420AGH4</accession>
<proteinExistence type="inferred from homology"/>
<evidence type="ECO:0000256" key="4">
    <source>
        <dbReference type="ARBA" id="ARBA00013115"/>
    </source>
</evidence>
<dbReference type="GO" id="GO:0008236">
    <property type="term" value="F:serine-type peptidase activity"/>
    <property type="evidence" value="ECO:0007669"/>
    <property type="project" value="UniProtKB-KW"/>
</dbReference>
<protein>
    <recommendedName>
        <fullName evidence="5">Cyanophycinase</fullName>
        <ecNumber evidence="4">3.4.15.6</ecNumber>
    </recommendedName>
</protein>
<evidence type="ECO:0000256" key="1">
    <source>
        <dbReference type="ARBA" id="ARBA00001092"/>
    </source>
</evidence>
<dbReference type="AlphaFoldDB" id="A0A420AGH4"/>
<gene>
    <name evidence="9" type="ORF">DFQ12_5287</name>
</gene>
<dbReference type="Pfam" id="PF03575">
    <property type="entry name" value="Peptidase_S51"/>
    <property type="match status" value="1"/>
</dbReference>
<name>A0A420AGH4_SPHD1</name>
<keyword evidence="7" id="KW-0378">Hydrolase</keyword>
<comment type="function">
    <text evidence="2">Exopeptidase that catalyzes the hydrolytic cleavage of multi-L-arginyl-poly-L-aspartic acid (cyanophycin; a water-insoluble reserve polymer) into aspartate-arginine dipeptides.</text>
</comment>
<evidence type="ECO:0000256" key="8">
    <source>
        <dbReference type="ARBA" id="ARBA00022825"/>
    </source>
</evidence>
<dbReference type="GO" id="GO:0006508">
    <property type="term" value="P:proteolysis"/>
    <property type="evidence" value="ECO:0007669"/>
    <property type="project" value="UniProtKB-KW"/>
</dbReference>
<reference evidence="9 10" key="1">
    <citation type="submission" date="2018-09" db="EMBL/GenBank/DDBJ databases">
        <title>Genomic Encyclopedia of Type Strains, Phase III (KMG-III): the genomes of soil and plant-associated and newly described type strains.</title>
        <authorList>
            <person name="Whitman W."/>
        </authorList>
    </citation>
    <scope>NUCLEOTIDE SEQUENCE [LARGE SCALE GENOMIC DNA]</scope>
    <source>
        <strain evidence="9 10">CECT 7938</strain>
    </source>
</reference>
<evidence type="ECO:0000256" key="6">
    <source>
        <dbReference type="ARBA" id="ARBA00022670"/>
    </source>
</evidence>
<evidence type="ECO:0000256" key="2">
    <source>
        <dbReference type="ARBA" id="ARBA00002039"/>
    </source>
</evidence>
<dbReference type="EC" id="3.4.15.6" evidence="4"/>
<dbReference type="OrthoDB" id="9799980at2"/>
<evidence type="ECO:0000313" key="10">
    <source>
        <dbReference type="Proteomes" id="UP000286246"/>
    </source>
</evidence>